<comment type="caution">
    <text evidence="3">The sequence shown here is derived from an EMBL/GenBank/DDBJ whole genome shotgun (WGS) entry which is preliminary data.</text>
</comment>
<evidence type="ECO:0000259" key="2">
    <source>
        <dbReference type="Pfam" id="PF03432"/>
    </source>
</evidence>
<feature type="domain" description="MobA/VirD2-like nuclease" evidence="2">
    <location>
        <begin position="39"/>
        <end position="162"/>
    </location>
</feature>
<keyword evidence="4" id="KW-1185">Reference proteome</keyword>
<evidence type="ECO:0000313" key="3">
    <source>
        <dbReference type="EMBL" id="EFT82852.1"/>
    </source>
</evidence>
<evidence type="ECO:0000313" key="4">
    <source>
        <dbReference type="Proteomes" id="UP000004946"/>
    </source>
</evidence>
<dbReference type="AlphaFoldDB" id="E6K264"/>
<organism evidence="3 4">
    <name type="scientific">Parascardovia denticolens DSM 10105 = JCM 12538</name>
    <dbReference type="NCBI Taxonomy" id="864564"/>
    <lineage>
        <taxon>Bacteria</taxon>
        <taxon>Bacillati</taxon>
        <taxon>Actinomycetota</taxon>
        <taxon>Actinomycetes</taxon>
        <taxon>Bifidobacteriales</taxon>
        <taxon>Bifidobacteriaceae</taxon>
        <taxon>Parascardovia</taxon>
    </lineage>
</organism>
<evidence type="ECO:0000256" key="1">
    <source>
        <dbReference type="SAM" id="MobiDB-lite"/>
    </source>
</evidence>
<dbReference type="RefSeq" id="WP_006290760.1">
    <property type="nucleotide sequence ID" value="NZ_AP012333.1"/>
</dbReference>
<dbReference type="InterPro" id="IPR005094">
    <property type="entry name" value="Endonuclease_MobA/VirD2"/>
</dbReference>
<name>E6K264_PARDN</name>
<accession>E6K264</accession>
<proteinExistence type="predicted"/>
<reference evidence="3 4" key="1">
    <citation type="submission" date="2010-12" db="EMBL/GenBank/DDBJ databases">
        <authorList>
            <person name="Muzny D."/>
            <person name="Qin X."/>
            <person name="Buhay C."/>
            <person name="Dugan-Rocha S."/>
            <person name="Ding Y."/>
            <person name="Chen G."/>
            <person name="Hawes A."/>
            <person name="Holder M."/>
            <person name="Jhangiani S."/>
            <person name="Johnson A."/>
            <person name="Khan Z."/>
            <person name="Li Z."/>
            <person name="Liu W."/>
            <person name="Liu X."/>
            <person name="Perez L."/>
            <person name="Shen H."/>
            <person name="Wang Q."/>
            <person name="Watt J."/>
            <person name="Xi L."/>
            <person name="Xin Y."/>
            <person name="Zhou J."/>
            <person name="Deng J."/>
            <person name="Jiang H."/>
            <person name="Liu Y."/>
            <person name="Qu J."/>
            <person name="Song X.-Z."/>
            <person name="Zhang L."/>
            <person name="Villasana D."/>
            <person name="Johnson A."/>
            <person name="Liu J."/>
            <person name="Liyanage D."/>
            <person name="Lorensuhewa L."/>
            <person name="Robinson T."/>
            <person name="Song A."/>
            <person name="Song B.-B."/>
            <person name="Dinh H."/>
            <person name="Thornton R."/>
            <person name="Coyle M."/>
            <person name="Francisco L."/>
            <person name="Jackson L."/>
            <person name="Javaid M."/>
            <person name="Korchina V."/>
            <person name="Kovar C."/>
            <person name="Mata R."/>
            <person name="Mathew T."/>
            <person name="Ngo R."/>
            <person name="Nguyen L."/>
            <person name="Nguyen N."/>
            <person name="Okwuonu G."/>
            <person name="Ongeri F."/>
            <person name="Pham C."/>
            <person name="Simmons D."/>
            <person name="Wilczek-Boney K."/>
            <person name="Hale W."/>
            <person name="Jakkamsetti A."/>
            <person name="Pham P."/>
            <person name="Ruth R."/>
            <person name="San Lucas F."/>
            <person name="Warren J."/>
            <person name="Zhang J."/>
            <person name="Zhao Z."/>
            <person name="Zhou C."/>
            <person name="Zhu D."/>
            <person name="Lee S."/>
            <person name="Bess C."/>
            <person name="Blankenburg K."/>
            <person name="Forbes L."/>
            <person name="Fu Q."/>
            <person name="Gubbala S."/>
            <person name="Hirani K."/>
            <person name="Jayaseelan J.C."/>
            <person name="Lara F."/>
            <person name="Munidasa M."/>
            <person name="Palculict T."/>
            <person name="Patil S."/>
            <person name="Pu L.-L."/>
            <person name="Saada N."/>
            <person name="Tang L."/>
            <person name="Weissenberger G."/>
            <person name="Zhu Y."/>
            <person name="Hemphill L."/>
            <person name="Shang Y."/>
            <person name="Youmans B."/>
            <person name="Ayvaz T."/>
            <person name="Ross M."/>
            <person name="Santibanez J."/>
            <person name="Aqrawi P."/>
            <person name="Gross S."/>
            <person name="Joshi V."/>
            <person name="Fowler G."/>
            <person name="Nazareth L."/>
            <person name="Reid J."/>
            <person name="Worley K."/>
            <person name="Petrosino J."/>
            <person name="Highlander S."/>
            <person name="Gibbs R."/>
        </authorList>
    </citation>
    <scope>NUCLEOTIDE SEQUENCE [LARGE SCALE GENOMIC DNA]</scope>
    <source>
        <strain evidence="3 4">DSM 10105</strain>
    </source>
</reference>
<dbReference type="HOGENOM" id="CLU_029513_0_0_11"/>
<dbReference type="eggNOG" id="COG3843">
    <property type="taxonomic scope" value="Bacteria"/>
</dbReference>
<gene>
    <name evidence="3" type="ORF">HMPREF0620_1537</name>
</gene>
<dbReference type="EMBL" id="AEON01000002">
    <property type="protein sequence ID" value="EFT82852.1"/>
    <property type="molecule type" value="Genomic_DNA"/>
</dbReference>
<dbReference type="Proteomes" id="UP000004946">
    <property type="component" value="Chromosome"/>
</dbReference>
<sequence>MMAIVKVGQIKKSLDKAIKYITKPGKTQDGWLVSASWLMPFADQLKEPKTMADAMNWDNKRSIAGIRSNTTLARHVIQSFDPDDPLTPGMAHSIGIQFAHQLSQEGDYKYVIATHVDRAHLHNHIILCNTNSRTHYKMRLDKTTLMKRWTPISDKLCQEYGLALSPRHNQEEKHAAPTRWLRGADYYASLKGEGQKQRVRDMIDRACTDAHTFIEFKQALRDYQVECSIRGTHLTYTDLTTGRKYRDGRLGVAYDERSVMVKLNHQALKHISVNQRLIDYEDPETMRIIIPHTHGDKRITIPKSMTTRAGKTVRVYFGQDGQIPVSDRAGQGAGKLSMMDLFGVFGAPAETWRDLTHLAERPGREEKPIVADSPRQAAWMRHQQQITDQIARQAKAITLINQAGGGDAGKAAATITRQLMRADDALTGLMIARQDLIGRLAARDDQDDQSQAQLDGLDKQLDTLSQAITTLDEQLRTLSQAARDQRRETSQERKTTGPRR</sequence>
<feature type="region of interest" description="Disordered" evidence="1">
    <location>
        <begin position="478"/>
        <end position="500"/>
    </location>
</feature>
<feature type="compositionally biased region" description="Basic and acidic residues" evidence="1">
    <location>
        <begin position="483"/>
        <end position="500"/>
    </location>
</feature>
<protein>
    <submittedName>
        <fullName evidence="3">Relaxase/mobilization nuclease domain protein</fullName>
    </submittedName>
</protein>
<dbReference type="Pfam" id="PF03432">
    <property type="entry name" value="Relaxase"/>
    <property type="match status" value="1"/>
</dbReference>